<evidence type="ECO:0000313" key="2">
    <source>
        <dbReference type="Proteomes" id="UP000095705"/>
    </source>
</evidence>
<keyword evidence="2" id="KW-1185">Reference proteome</keyword>
<protein>
    <submittedName>
        <fullName evidence="1">Uncharacterized protein</fullName>
    </submittedName>
</protein>
<sequence>MRVDPGPAANRRATAVAGVMKPIDEQHIAEPSPAGDAPHHLAGDQIAGVLEWSRAGTGRYLAPRALSDTATFNQHPAGLGNSAASLASLQRTHGGG</sequence>
<gene>
    <name evidence="1" type="ORF">BGK67_00795</name>
</gene>
<dbReference type="EMBL" id="MEHK01000001">
    <property type="protein sequence ID" value="OEJ30102.1"/>
    <property type="molecule type" value="Genomic_DNA"/>
</dbReference>
<dbReference type="Proteomes" id="UP000095705">
    <property type="component" value="Unassembled WGS sequence"/>
</dbReference>
<evidence type="ECO:0000313" key="1">
    <source>
        <dbReference type="EMBL" id="OEJ30102.1"/>
    </source>
</evidence>
<dbReference type="AlphaFoldDB" id="A0A1E5PL81"/>
<proteinExistence type="predicted"/>
<reference evidence="1 2" key="1">
    <citation type="submission" date="2016-08" db="EMBL/GenBank/DDBJ databases">
        <title>The complete genome of Streptomyces subrutilus 10-1-1.</title>
        <authorList>
            <person name="Chen X."/>
        </authorList>
    </citation>
    <scope>NUCLEOTIDE SEQUENCE [LARGE SCALE GENOMIC DNA]</scope>
    <source>
        <strain evidence="1 2">10-1-1</strain>
    </source>
</reference>
<accession>A0A1E5PL81</accession>
<name>A0A1E5PL81_9ACTN</name>
<comment type="caution">
    <text evidence="1">The sequence shown here is derived from an EMBL/GenBank/DDBJ whole genome shotgun (WGS) entry which is preliminary data.</text>
</comment>
<organism evidence="1 2">
    <name type="scientific">Streptomyces subrutilus</name>
    <dbReference type="NCBI Taxonomy" id="36818"/>
    <lineage>
        <taxon>Bacteria</taxon>
        <taxon>Bacillati</taxon>
        <taxon>Actinomycetota</taxon>
        <taxon>Actinomycetes</taxon>
        <taxon>Kitasatosporales</taxon>
        <taxon>Streptomycetaceae</taxon>
        <taxon>Streptomyces</taxon>
    </lineage>
</organism>